<sequence>MREVQWSEVQRDPKSVAELVDQGDVRIRRRDGAPLVLTREDRASGESDGAMLAGRAVRAVFDRFSPDELIDILSEEFPWAALLPSGARSEFALDFVRTFRASAELGSWAPLNQTVHEWKATALVYTDPELVRALTEPANEDFGRVPPPEGGDGDA</sequence>
<evidence type="ECO:0000313" key="2">
    <source>
        <dbReference type="EMBL" id="MDA3628929.1"/>
    </source>
</evidence>
<evidence type="ECO:0008006" key="4">
    <source>
        <dbReference type="Google" id="ProtNLM"/>
    </source>
</evidence>
<accession>A0ABT4V6B5</accession>
<evidence type="ECO:0000256" key="1">
    <source>
        <dbReference type="SAM" id="MobiDB-lite"/>
    </source>
</evidence>
<name>A0ABT4V6B5_9PSEU</name>
<evidence type="ECO:0000313" key="3">
    <source>
        <dbReference type="Proteomes" id="UP001210380"/>
    </source>
</evidence>
<dbReference type="RefSeq" id="WP_270951863.1">
    <property type="nucleotide sequence ID" value="NZ_JAQGLA010000055.1"/>
</dbReference>
<comment type="caution">
    <text evidence="2">The sequence shown here is derived from an EMBL/GenBank/DDBJ whole genome shotgun (WGS) entry which is preliminary data.</text>
</comment>
<reference evidence="2 3" key="1">
    <citation type="submission" date="2022-11" db="EMBL/GenBank/DDBJ databases">
        <title>Draft genome sequence of Saccharopolyspora sp. WRP15-2 isolated from rhizosphere soils of wild rice in Thailand.</title>
        <authorList>
            <person name="Duangmal K."/>
            <person name="Kammanee S."/>
            <person name="Muangham S."/>
        </authorList>
    </citation>
    <scope>NUCLEOTIDE SEQUENCE [LARGE SCALE GENOMIC DNA]</scope>
    <source>
        <strain evidence="2 3">WRP15-2</strain>
    </source>
</reference>
<organism evidence="2 3">
    <name type="scientific">Saccharopolyspora oryzae</name>
    <dbReference type="NCBI Taxonomy" id="2997343"/>
    <lineage>
        <taxon>Bacteria</taxon>
        <taxon>Bacillati</taxon>
        <taxon>Actinomycetota</taxon>
        <taxon>Actinomycetes</taxon>
        <taxon>Pseudonocardiales</taxon>
        <taxon>Pseudonocardiaceae</taxon>
        <taxon>Saccharopolyspora</taxon>
    </lineage>
</organism>
<gene>
    <name evidence="2" type="ORF">OU415_26080</name>
</gene>
<keyword evidence="3" id="KW-1185">Reference proteome</keyword>
<dbReference type="Proteomes" id="UP001210380">
    <property type="component" value="Unassembled WGS sequence"/>
</dbReference>
<proteinExistence type="predicted"/>
<protein>
    <recommendedName>
        <fullName evidence="4">Type II toxin-antitoxin system Phd/YefM family antitoxin</fullName>
    </recommendedName>
</protein>
<dbReference type="EMBL" id="JAQGLA010000055">
    <property type="protein sequence ID" value="MDA3628929.1"/>
    <property type="molecule type" value="Genomic_DNA"/>
</dbReference>
<feature type="region of interest" description="Disordered" evidence="1">
    <location>
        <begin position="136"/>
        <end position="155"/>
    </location>
</feature>